<proteinExistence type="predicted"/>
<dbReference type="HOGENOM" id="CLU_066858_1_0_6"/>
<evidence type="ECO:0000259" key="1">
    <source>
        <dbReference type="Pfam" id="PF15635"/>
    </source>
</evidence>
<dbReference type="AlphaFoldDB" id="A0A090ALE4"/>
<reference evidence="2 3" key="1">
    <citation type="journal article" date="2014" name="ISME J.">
        <title>Ecophysiology of Thioploca ingrica as revealed by the complete genome sequence supplemented with proteomic evidence.</title>
        <authorList>
            <person name="Kojima H."/>
            <person name="Ogura Y."/>
            <person name="Yamamoto N."/>
            <person name="Togashi T."/>
            <person name="Mori H."/>
            <person name="Watanabe T."/>
            <person name="Nemoto F."/>
            <person name="Kurokawa K."/>
            <person name="Hayashi T."/>
            <person name="Fukui M."/>
        </authorList>
    </citation>
    <scope>NUCLEOTIDE SEQUENCE [LARGE SCALE GENOMIC DNA]</scope>
</reference>
<gene>
    <name evidence="2" type="ORF">THII_2335</name>
</gene>
<dbReference type="Pfam" id="PF13665">
    <property type="entry name" value="Tox-PAAR-like"/>
    <property type="match status" value="1"/>
</dbReference>
<organism evidence="2 3">
    <name type="scientific">Thioploca ingrica</name>
    <dbReference type="NCBI Taxonomy" id="40754"/>
    <lineage>
        <taxon>Bacteria</taxon>
        <taxon>Pseudomonadati</taxon>
        <taxon>Pseudomonadota</taxon>
        <taxon>Gammaproteobacteria</taxon>
        <taxon>Thiotrichales</taxon>
        <taxon>Thiotrichaceae</taxon>
        <taxon>Thioploca</taxon>
    </lineage>
</organism>
<name>A0A090ALE4_9GAMM</name>
<keyword evidence="3" id="KW-1185">Reference proteome</keyword>
<dbReference type="OrthoDB" id="8073614at2"/>
<protein>
    <recommendedName>
        <fullName evidence="1">Tox-GHH2 domain-containing protein</fullName>
    </recommendedName>
</protein>
<sequence length="343" mass="37262">MANEVFANGREIACKAADGKSICAFPDVCFTPPQTPATPPGVPVPYPNTAVAKDTTKGSKTVKISNQEVMLKNKSHFKKSTGNEAGRAPKKGIVTSKIQGKVYFTSWSPNVKVEGKNVVRHLDLTTHNHGSATTNTGPWPYKDSMTPAQLKDCEDDMNKEKSACSDPVTKKYKSKKECCEDPECKKARNCMLVPYGGSGSPNCCEGKTGHHILPNSLLQGTRGNSATNVPGLSDAYTVNDGACVCVSGDDHSSGDHGELHDRTKDKLRTILQSGETLTYKQAKTEVTKAHAETFPQQCNPKCIEAQIDASLSKFKTGGEIEVRQKDGMTRKNFDKYKNKKTDK</sequence>
<accession>A0A090ALE4</accession>
<dbReference type="EMBL" id="AP014633">
    <property type="protein sequence ID" value="BAP56632.1"/>
    <property type="molecule type" value="Genomic_DNA"/>
</dbReference>
<dbReference type="Pfam" id="PF15635">
    <property type="entry name" value="Tox-GHH2"/>
    <property type="match status" value="1"/>
</dbReference>
<feature type="domain" description="Tox-GHH2" evidence="1">
    <location>
        <begin position="207"/>
        <end position="310"/>
    </location>
</feature>
<evidence type="ECO:0000313" key="3">
    <source>
        <dbReference type="Proteomes" id="UP000031623"/>
    </source>
</evidence>
<dbReference type="CDD" id="cd14740">
    <property type="entry name" value="PAAR_4"/>
    <property type="match status" value="1"/>
</dbReference>
<evidence type="ECO:0000313" key="2">
    <source>
        <dbReference type="EMBL" id="BAP56632.1"/>
    </source>
</evidence>
<dbReference type="InterPro" id="IPR028917">
    <property type="entry name" value="Tox-GHH2_domain"/>
</dbReference>
<dbReference type="STRING" id="40754.THII_2335"/>
<dbReference type="Proteomes" id="UP000031623">
    <property type="component" value="Chromosome"/>
</dbReference>
<dbReference type="KEGG" id="tig:THII_2335"/>